<keyword evidence="4" id="KW-0378">Hydrolase</keyword>
<protein>
    <submittedName>
        <fullName evidence="4">Amidohydrolase family protein</fullName>
    </submittedName>
</protein>
<dbReference type="Proteomes" id="UP000501128">
    <property type="component" value="Chromosome"/>
</dbReference>
<evidence type="ECO:0000256" key="2">
    <source>
        <dbReference type="SAM" id="SignalP"/>
    </source>
</evidence>
<dbReference type="InterPro" id="IPR051781">
    <property type="entry name" value="Metallo-dep_Hydrolase"/>
</dbReference>
<evidence type="ECO:0000313" key="5">
    <source>
        <dbReference type="Proteomes" id="UP000501128"/>
    </source>
</evidence>
<dbReference type="Gene3D" id="2.30.40.10">
    <property type="entry name" value="Urease, subunit C, domain 1"/>
    <property type="match status" value="1"/>
</dbReference>
<organism evidence="4 5">
    <name type="scientific">Spirosoma rhododendri</name>
    <dbReference type="NCBI Taxonomy" id="2728024"/>
    <lineage>
        <taxon>Bacteria</taxon>
        <taxon>Pseudomonadati</taxon>
        <taxon>Bacteroidota</taxon>
        <taxon>Cytophagia</taxon>
        <taxon>Cytophagales</taxon>
        <taxon>Cytophagaceae</taxon>
        <taxon>Spirosoma</taxon>
    </lineage>
</organism>
<feature type="domain" description="Amidohydrolase-related" evidence="3">
    <location>
        <begin position="879"/>
        <end position="955"/>
    </location>
</feature>
<gene>
    <name evidence="4" type="ORF">HH216_14310</name>
</gene>
<dbReference type="SUPFAM" id="SSF51338">
    <property type="entry name" value="Composite domain of metallo-dependent hydrolases"/>
    <property type="match status" value="2"/>
</dbReference>
<dbReference type="InterPro" id="IPR006680">
    <property type="entry name" value="Amidohydro-rel"/>
</dbReference>
<dbReference type="Gene3D" id="3.20.20.140">
    <property type="entry name" value="Metal-dependent hydrolases"/>
    <property type="match status" value="2"/>
</dbReference>
<proteinExistence type="predicted"/>
<evidence type="ECO:0000256" key="1">
    <source>
        <dbReference type="SAM" id="MobiDB-lite"/>
    </source>
</evidence>
<dbReference type="EMBL" id="CP051677">
    <property type="protein sequence ID" value="QJD79449.1"/>
    <property type="molecule type" value="Genomic_DNA"/>
</dbReference>
<reference evidence="4 5" key="1">
    <citation type="submission" date="2020-04" db="EMBL/GenBank/DDBJ databases">
        <title>Genome sequencing of novel species.</title>
        <authorList>
            <person name="Heo J."/>
            <person name="Kim S.-J."/>
            <person name="Kim J.-S."/>
            <person name="Hong S.-B."/>
            <person name="Kwon S.-W."/>
        </authorList>
    </citation>
    <scope>NUCLEOTIDE SEQUENCE [LARGE SCALE GENOMIC DNA]</scope>
    <source>
        <strain evidence="4 5">CJU-R4</strain>
    </source>
</reference>
<feature type="domain" description="Amidohydrolase-related" evidence="3">
    <location>
        <begin position="334"/>
        <end position="407"/>
    </location>
</feature>
<dbReference type="InterPro" id="IPR011059">
    <property type="entry name" value="Metal-dep_hydrolase_composite"/>
</dbReference>
<accession>A0A7L5DLV1</accession>
<dbReference type="KEGG" id="srho:HH216_14310"/>
<keyword evidence="2" id="KW-0732">Signal</keyword>
<feature type="compositionally biased region" description="Low complexity" evidence="1">
    <location>
        <begin position="529"/>
        <end position="550"/>
    </location>
</feature>
<name>A0A7L5DLV1_9BACT</name>
<feature type="compositionally biased region" description="Polar residues" evidence="1">
    <location>
        <begin position="497"/>
        <end position="507"/>
    </location>
</feature>
<dbReference type="GO" id="GO:0016810">
    <property type="term" value="F:hydrolase activity, acting on carbon-nitrogen (but not peptide) bonds"/>
    <property type="evidence" value="ECO:0007669"/>
    <property type="project" value="InterPro"/>
</dbReference>
<dbReference type="PANTHER" id="PTHR43135:SF3">
    <property type="entry name" value="ALPHA-D-RIBOSE 1-METHYLPHOSPHONATE 5-TRIPHOSPHATE DIPHOSPHATASE"/>
    <property type="match status" value="1"/>
</dbReference>
<evidence type="ECO:0000259" key="3">
    <source>
        <dbReference type="Pfam" id="PF01979"/>
    </source>
</evidence>
<evidence type="ECO:0000313" key="4">
    <source>
        <dbReference type="EMBL" id="QJD79449.1"/>
    </source>
</evidence>
<feature type="region of interest" description="Disordered" evidence="1">
    <location>
        <begin position="496"/>
        <end position="550"/>
    </location>
</feature>
<dbReference type="Pfam" id="PF01979">
    <property type="entry name" value="Amidohydro_1"/>
    <property type="match status" value="2"/>
</dbReference>
<feature type="signal peptide" evidence="2">
    <location>
        <begin position="1"/>
        <end position="20"/>
    </location>
</feature>
<dbReference type="RefSeq" id="WP_169551413.1">
    <property type="nucleotide sequence ID" value="NZ_CP051677.1"/>
</dbReference>
<dbReference type="PANTHER" id="PTHR43135">
    <property type="entry name" value="ALPHA-D-RIBOSE 1-METHYLPHOSPHONATE 5-TRIPHOSPHATE DIPHOSPHATASE"/>
    <property type="match status" value="1"/>
</dbReference>
<dbReference type="CDD" id="cd01309">
    <property type="entry name" value="Met_dep_hydrolase_C"/>
    <property type="match status" value="1"/>
</dbReference>
<feature type="chain" id="PRO_5029595815" evidence="2">
    <location>
        <begin position="21"/>
        <end position="1031"/>
    </location>
</feature>
<sequence>MRKHVLSGLFAIALASGALAQTTFPQNGVHDQRMGLYAFTNATIVVDPKTTLQNATLLVRDGRIEAIGSDVKLPTGVVATDLKGKRIYPALVELDSDYGMPEVKRQPGGGRGNPQLESNKKGAYYWNQSVQPENDASLLFTATSAKADELRKLGYGAALTHPHDGIIRGTGTLVTLADDRENMVVLKPNTTMHYSFNRGTSNQTYPNSMMGSVALIRQALYDADWYKRGGSNQQENLSLAALNRNQNLPVVFEVTDKLGVLRADKIGDEFSKQYIIRSGGDDYQRIDEIKATGATLIVPLNFPQPYDVEDPWDADNVSVAELKHWEMAPMNAGKLAAANIPFAITTAGLRNKTEFWANLRKAIENGLTEEQALAALTTVPARLINAGDLVGTLKKGSIANFIITSGNLFSADNVIYENWIRGKQYIVGQQVVQDPRGIWNLTVGNQPPMKLTINGKSAEKPDFQLMADTTKLSPKVAVSGDFVTIQVQMDKKKPGTTRLTGYRTGNTIKGDGETPDGKTVSWTATRTGDAPSTDAPASTTGTSGTATAGVSGTAARGQMATTLPASATAVLYPFVGMGNAKKPQAETMLIRNATVWTNETDGILQNADVLVTNGKIAQVGKSLTAPAGARVIDGTGKHLTNGIIDEHSHIALLSVNEGSQSSTAEVRMADVVNSEDVNIYRQLAGGVTSSQLLHGSANAIGGQSAIVKLKWGEAPDAMLIKGADGFIKFALGENVKQSNWGDAARVRFPQTRMGVEQVYMDHFMRAKEYAKGWDAYNKLGAKEKAKATAPRRDIELDALAEILAKKRFITCHSYVQSEINMLMKVADSLGFKVNTFTHILEGYKLADKMAKHGAGGSSFADWWAYKMEVHDAIPYNAALMKSQGVTVSINSDDAEMARRLNQEAAKAVEYGGVNEEDAWKMVTLNPAKLLHLDSHMGSVKAGKDADLVVWNANPLSIYARPEYTIIDGAVYFSLKDEDAKREAMQAERARLIQKNLAAKASGAPTVRPTFRRMRMWHCEDIEGVMAEGEEK</sequence>
<dbReference type="AlphaFoldDB" id="A0A7L5DLV1"/>
<dbReference type="InterPro" id="IPR032466">
    <property type="entry name" value="Metal_Hydrolase"/>
</dbReference>
<dbReference type="SUPFAM" id="SSF51556">
    <property type="entry name" value="Metallo-dependent hydrolases"/>
    <property type="match status" value="2"/>
</dbReference>
<keyword evidence="5" id="KW-1185">Reference proteome</keyword>